<name>A0A9P4MDF9_9PEZI</name>
<dbReference type="EMBL" id="ML978122">
    <property type="protein sequence ID" value="KAF2103422.1"/>
    <property type="molecule type" value="Genomic_DNA"/>
</dbReference>
<reference evidence="12" key="1">
    <citation type="journal article" date="2020" name="Stud. Mycol.">
        <title>101 Dothideomycetes genomes: a test case for predicting lifestyles and emergence of pathogens.</title>
        <authorList>
            <person name="Haridas S."/>
            <person name="Albert R."/>
            <person name="Binder M."/>
            <person name="Bloem J."/>
            <person name="Labutti K."/>
            <person name="Salamov A."/>
            <person name="Andreopoulos B."/>
            <person name="Baker S."/>
            <person name="Barry K."/>
            <person name="Bills G."/>
            <person name="Bluhm B."/>
            <person name="Cannon C."/>
            <person name="Castanera R."/>
            <person name="Culley D."/>
            <person name="Daum C."/>
            <person name="Ezra D."/>
            <person name="Gonzalez J."/>
            <person name="Henrissat B."/>
            <person name="Kuo A."/>
            <person name="Liang C."/>
            <person name="Lipzen A."/>
            <person name="Lutzoni F."/>
            <person name="Magnuson J."/>
            <person name="Mondo S."/>
            <person name="Nolan M."/>
            <person name="Ohm R."/>
            <person name="Pangilinan J."/>
            <person name="Park H.-J."/>
            <person name="Ramirez L."/>
            <person name="Alfaro M."/>
            <person name="Sun H."/>
            <person name="Tritt A."/>
            <person name="Yoshinaga Y."/>
            <person name="Zwiers L.-H."/>
            <person name="Turgeon B."/>
            <person name="Goodwin S."/>
            <person name="Spatafora J."/>
            <person name="Crous P."/>
            <person name="Grigoriev I."/>
        </authorList>
    </citation>
    <scope>NUCLEOTIDE SEQUENCE</scope>
    <source>
        <strain evidence="12">CBS 133067</strain>
    </source>
</reference>
<evidence type="ECO:0000256" key="6">
    <source>
        <dbReference type="ARBA" id="ARBA00023295"/>
    </source>
</evidence>
<dbReference type="GO" id="GO:0004339">
    <property type="term" value="F:glucan 1,4-alpha-glucosidase activity"/>
    <property type="evidence" value="ECO:0007669"/>
    <property type="project" value="UniProtKB-EC"/>
</dbReference>
<evidence type="ECO:0000256" key="10">
    <source>
        <dbReference type="SAM" id="SignalP"/>
    </source>
</evidence>
<evidence type="ECO:0000259" key="11">
    <source>
        <dbReference type="Pfam" id="PF00723"/>
    </source>
</evidence>
<evidence type="ECO:0000256" key="4">
    <source>
        <dbReference type="ARBA" id="ARBA00022801"/>
    </source>
</evidence>
<dbReference type="InterPro" id="IPR011613">
    <property type="entry name" value="GH15-like"/>
</dbReference>
<dbReference type="GO" id="GO:0000272">
    <property type="term" value="P:polysaccharide catabolic process"/>
    <property type="evidence" value="ECO:0007669"/>
    <property type="project" value="UniProtKB-KW"/>
</dbReference>
<keyword evidence="4" id="KW-0378">Hydrolase</keyword>
<dbReference type="InterPro" id="IPR012341">
    <property type="entry name" value="6hp_glycosidase-like_sf"/>
</dbReference>
<dbReference type="Proteomes" id="UP000799772">
    <property type="component" value="Unassembled WGS sequence"/>
</dbReference>
<gene>
    <name evidence="12" type="ORF">NA57DRAFT_33042</name>
</gene>
<dbReference type="PANTHER" id="PTHR31616:SF9">
    <property type="entry name" value="GLUCOAMYLASE, INTRACELLULAR SPORULATION-SPECIFIC"/>
    <property type="match status" value="1"/>
</dbReference>
<organism evidence="12 13">
    <name type="scientific">Rhizodiscina lignyota</name>
    <dbReference type="NCBI Taxonomy" id="1504668"/>
    <lineage>
        <taxon>Eukaryota</taxon>
        <taxon>Fungi</taxon>
        <taxon>Dikarya</taxon>
        <taxon>Ascomycota</taxon>
        <taxon>Pezizomycotina</taxon>
        <taxon>Dothideomycetes</taxon>
        <taxon>Pleosporomycetidae</taxon>
        <taxon>Aulographales</taxon>
        <taxon>Rhizodiscinaceae</taxon>
        <taxon>Rhizodiscina</taxon>
    </lineage>
</organism>
<evidence type="ECO:0000256" key="9">
    <source>
        <dbReference type="ARBA" id="ARBA00033473"/>
    </source>
</evidence>
<dbReference type="EC" id="3.2.1.3" evidence="3"/>
<dbReference type="PRINTS" id="PR00736">
    <property type="entry name" value="GLHYDRLASE15"/>
</dbReference>
<sequence>MKSLGWFLFVAHLLPNVSSIFIPPITYNPSTQKPLRTYTSKFTSYLSDPGLDGWLEREEQIAVQRLIANLAPIGRNAEDAAPGAVIASPSRGQPGQPNYYYQWVRDGSITASTIVDLYRDDPSSDLSSDLVTFLDAFTTISHRLQHTDNPSGSFDNLKGLGEPKFMADGSPYTESWGRPQRDGPALRAITLMQYLRAYNETHPEVWSSMEGEDWFDRLYYPSMPANSTIKADLEYVSHSWRESGFDLWEEVQGKHFFTAMVQLRALQEGAELARLFGDKGAAKWYQKQADKLKGFMHLFWDDTKGHLVETLTSDRSGLDCGLLLGAIHGTGKHSSPYPPHSDEVLVSLLGLVNDQRDRFPINSSPGNQRTKNASEELHGVGVGRYPEDVYDGISTDGGNPWFLCTCTVAETLYRTSSYLTSSASLNISNTSLPFYRALLPRHRDDLQLGVANEIVYNAAVKRLKEIGDEFLDVVKIHTDAEGALSEQFDAVTGFERGARDLTWSYGAFLQAVRARKRLLA</sequence>
<dbReference type="GO" id="GO:0000324">
    <property type="term" value="C:fungal-type vacuole"/>
    <property type="evidence" value="ECO:0007669"/>
    <property type="project" value="TreeGrafter"/>
</dbReference>
<comment type="caution">
    <text evidence="12">The sequence shown here is derived from an EMBL/GenBank/DDBJ whole genome shotgun (WGS) entry which is preliminary data.</text>
</comment>
<keyword evidence="6" id="KW-0326">Glycosidase</keyword>
<accession>A0A9P4MDF9</accession>
<comment type="catalytic activity">
    <reaction evidence="1">
        <text>Hydrolysis of terminal (1-&gt;4)-linked alpha-D-glucose residues successively from non-reducing ends of the chains with release of beta-D-glucose.</text>
        <dbReference type="EC" id="3.2.1.3"/>
    </reaction>
</comment>
<dbReference type="Pfam" id="PF00723">
    <property type="entry name" value="Glyco_hydro_15"/>
    <property type="match status" value="1"/>
</dbReference>
<dbReference type="Gene3D" id="1.50.10.10">
    <property type="match status" value="1"/>
</dbReference>
<dbReference type="InterPro" id="IPR000165">
    <property type="entry name" value="Glucoamylase"/>
</dbReference>
<keyword evidence="10" id="KW-0732">Signal</keyword>
<evidence type="ECO:0000256" key="1">
    <source>
        <dbReference type="ARBA" id="ARBA00001863"/>
    </source>
</evidence>
<keyword evidence="7" id="KW-0624">Polysaccharide degradation</keyword>
<proteinExistence type="inferred from homology"/>
<dbReference type="PROSITE" id="PS00820">
    <property type="entry name" value="GLUCOAMYLASE"/>
    <property type="match status" value="1"/>
</dbReference>
<dbReference type="InterPro" id="IPR046966">
    <property type="entry name" value="Glucoamylase_active_site"/>
</dbReference>
<evidence type="ECO:0000256" key="2">
    <source>
        <dbReference type="ARBA" id="ARBA00006188"/>
    </source>
</evidence>
<evidence type="ECO:0000256" key="8">
    <source>
        <dbReference type="ARBA" id="ARBA00033442"/>
    </source>
</evidence>
<dbReference type="InterPro" id="IPR008928">
    <property type="entry name" value="6-hairpin_glycosidase_sf"/>
</dbReference>
<evidence type="ECO:0000256" key="7">
    <source>
        <dbReference type="ARBA" id="ARBA00023326"/>
    </source>
</evidence>
<feature type="domain" description="GH15-like" evidence="11">
    <location>
        <begin position="64"/>
        <end position="512"/>
    </location>
</feature>
<dbReference type="AlphaFoldDB" id="A0A9P4MDF9"/>
<comment type="similarity">
    <text evidence="2">Belongs to the glycosyl hydrolase 15 family.</text>
</comment>
<dbReference type="OrthoDB" id="6123450at2759"/>
<dbReference type="SUPFAM" id="SSF48208">
    <property type="entry name" value="Six-hairpin glycosidases"/>
    <property type="match status" value="1"/>
</dbReference>
<feature type="chain" id="PRO_5040108521" description="glucan 1,4-alpha-glucosidase" evidence="10">
    <location>
        <begin position="20"/>
        <end position="520"/>
    </location>
</feature>
<keyword evidence="5" id="KW-0119">Carbohydrate metabolism</keyword>
<evidence type="ECO:0000256" key="5">
    <source>
        <dbReference type="ARBA" id="ARBA00023277"/>
    </source>
</evidence>
<protein>
    <recommendedName>
        <fullName evidence="3">glucan 1,4-alpha-glucosidase</fullName>
        <ecNumber evidence="3">3.2.1.3</ecNumber>
    </recommendedName>
    <alternativeName>
        <fullName evidence="9">1,4-alpha-D-glucan glucohydrolase</fullName>
    </alternativeName>
    <alternativeName>
        <fullName evidence="8">Glucan 1,4-alpha-glucosidase</fullName>
    </alternativeName>
</protein>
<dbReference type="PANTHER" id="PTHR31616">
    <property type="entry name" value="TREHALASE"/>
    <property type="match status" value="1"/>
</dbReference>
<keyword evidence="13" id="KW-1185">Reference proteome</keyword>
<evidence type="ECO:0000313" key="13">
    <source>
        <dbReference type="Proteomes" id="UP000799772"/>
    </source>
</evidence>
<evidence type="ECO:0000313" key="12">
    <source>
        <dbReference type="EMBL" id="KAF2103422.1"/>
    </source>
</evidence>
<feature type="signal peptide" evidence="10">
    <location>
        <begin position="1"/>
        <end position="19"/>
    </location>
</feature>
<evidence type="ECO:0000256" key="3">
    <source>
        <dbReference type="ARBA" id="ARBA00012593"/>
    </source>
</evidence>